<keyword evidence="3 12" id="KW-0813">Transport</keyword>
<proteinExistence type="inferred from homology"/>
<keyword evidence="9 12" id="KW-0406">Ion transport</keyword>
<dbReference type="EMBL" id="UYRX01000019">
    <property type="protein sequence ID" value="VDK69259.1"/>
    <property type="molecule type" value="Genomic_DNA"/>
</dbReference>
<dbReference type="STRING" id="42156.A0A3P6SBR3"/>
<comment type="similarity">
    <text evidence="12">Belongs to the pannexin family.</text>
</comment>
<keyword evidence="7" id="KW-0965">Cell junction</keyword>
<evidence type="ECO:0000256" key="5">
    <source>
        <dbReference type="ARBA" id="ARBA00022692"/>
    </source>
</evidence>
<keyword evidence="4" id="KW-1003">Cell membrane</keyword>
<accession>A0A3P6SBR3</accession>
<keyword evidence="8 12" id="KW-1133">Transmembrane helix</keyword>
<protein>
    <recommendedName>
        <fullName evidence="12">Innexin</fullName>
    </recommendedName>
</protein>
<dbReference type="AlphaFoldDB" id="A0A3P6SBR3"/>
<evidence type="ECO:0000256" key="12">
    <source>
        <dbReference type="RuleBase" id="RU010713"/>
    </source>
</evidence>
<dbReference type="GO" id="GO:0005921">
    <property type="term" value="C:gap junction"/>
    <property type="evidence" value="ECO:0007669"/>
    <property type="project" value="UniProtKB-SubCell"/>
</dbReference>
<keyword evidence="6" id="KW-0303">Gap junction</keyword>
<feature type="transmembrane region" description="Helical" evidence="12">
    <location>
        <begin position="177"/>
        <end position="200"/>
    </location>
</feature>
<dbReference type="Proteomes" id="UP000277928">
    <property type="component" value="Unassembled WGS sequence"/>
</dbReference>
<gene>
    <name evidence="12" type="primary">inx</name>
    <name evidence="13" type="ORF">NLS_LOCUS714</name>
</gene>
<evidence type="ECO:0000256" key="8">
    <source>
        <dbReference type="ARBA" id="ARBA00022989"/>
    </source>
</evidence>
<evidence type="ECO:0000256" key="7">
    <source>
        <dbReference type="ARBA" id="ARBA00022949"/>
    </source>
</evidence>
<dbReference type="Pfam" id="PF00876">
    <property type="entry name" value="Innexin"/>
    <property type="match status" value="1"/>
</dbReference>
<evidence type="ECO:0000256" key="11">
    <source>
        <dbReference type="ARBA" id="ARBA00023303"/>
    </source>
</evidence>
<feature type="transmembrane region" description="Helical" evidence="12">
    <location>
        <begin position="29"/>
        <end position="48"/>
    </location>
</feature>
<dbReference type="GO" id="GO:0005243">
    <property type="term" value="F:gap junction channel activity"/>
    <property type="evidence" value="ECO:0007669"/>
    <property type="project" value="TreeGrafter"/>
</dbReference>
<evidence type="ECO:0000313" key="14">
    <source>
        <dbReference type="Proteomes" id="UP000277928"/>
    </source>
</evidence>
<dbReference type="GO" id="GO:0034220">
    <property type="term" value="P:monoatomic ion transmembrane transport"/>
    <property type="evidence" value="ECO:0007669"/>
    <property type="project" value="UniProtKB-KW"/>
</dbReference>
<keyword evidence="10 12" id="KW-0472">Membrane</keyword>
<evidence type="ECO:0000256" key="3">
    <source>
        <dbReference type="ARBA" id="ARBA00022448"/>
    </source>
</evidence>
<evidence type="ECO:0000256" key="2">
    <source>
        <dbReference type="ARBA" id="ARBA00004651"/>
    </source>
</evidence>
<name>A0A3P6SBR3_LITSI</name>
<keyword evidence="5 12" id="KW-0812">Transmembrane</keyword>
<evidence type="ECO:0000256" key="9">
    <source>
        <dbReference type="ARBA" id="ARBA00023065"/>
    </source>
</evidence>
<dbReference type="InterPro" id="IPR000990">
    <property type="entry name" value="Innexin"/>
</dbReference>
<dbReference type="PANTHER" id="PTHR11893:SF36">
    <property type="entry name" value="INNEXIN-5"/>
    <property type="match status" value="1"/>
</dbReference>
<keyword evidence="11 12" id="KW-0407">Ion channel</keyword>
<dbReference type="OMA" id="WIFRFST"/>
<dbReference type="PRINTS" id="PR01262">
    <property type="entry name" value="INNEXIN"/>
</dbReference>
<sequence length="374" mass="43457">MIGVIAPYLSKFHRSYQSNDIVDRLNYQYTSMIIALIAFTLAATQYVGKPIQCWVPAQFTGAWEKYTETYCFIKGSYYMPLDSEIPDEYSHRDDSVIGYYQWVPIVLILQAFLFYFPSIVWRTMNSHTGINVRGILNSAAMVKKKFDKGSRLAQVHTAADHLRDALDMQRELRTANVILQLVILNAFLGPQYTLWGAGILSDIWNGKEWSESGHFPRVTMCDFHIRVLGNIHRWTVQCVLMINMFNEKVYIFLWWWFILVGILSILSLLYYFFALTLASNQRQFVIRYLRCAGAIPEFRDTKTEKYLHSFIKGFLRPDGVFILRLIETNGGDLLVSEIVTVMFRSYKARMEEQYETLAVSDSTHLNGNDNLLER</sequence>
<evidence type="ECO:0000256" key="4">
    <source>
        <dbReference type="ARBA" id="ARBA00022475"/>
    </source>
</evidence>
<evidence type="ECO:0000256" key="10">
    <source>
        <dbReference type="ARBA" id="ARBA00023136"/>
    </source>
</evidence>
<keyword evidence="14" id="KW-1185">Reference proteome</keyword>
<reference evidence="13 14" key="1">
    <citation type="submission" date="2018-08" db="EMBL/GenBank/DDBJ databases">
        <authorList>
            <person name="Laetsch R D."/>
            <person name="Stevens L."/>
            <person name="Kumar S."/>
            <person name="Blaxter L. M."/>
        </authorList>
    </citation>
    <scope>NUCLEOTIDE SEQUENCE [LARGE SCALE GENOMIC DNA]</scope>
</reference>
<feature type="transmembrane region" description="Helical" evidence="12">
    <location>
        <begin position="253"/>
        <end position="278"/>
    </location>
</feature>
<comment type="subcellular location">
    <subcellularLocation>
        <location evidence="1">Cell junction</location>
        <location evidence="1">Gap junction</location>
    </subcellularLocation>
    <subcellularLocation>
        <location evidence="2 12">Cell membrane</location>
        <topology evidence="2 12">Multi-pass membrane protein</topology>
    </subcellularLocation>
</comment>
<dbReference type="GO" id="GO:0005886">
    <property type="term" value="C:plasma membrane"/>
    <property type="evidence" value="ECO:0007669"/>
    <property type="project" value="UniProtKB-SubCell"/>
</dbReference>
<dbReference type="PROSITE" id="PS51013">
    <property type="entry name" value="PANNEXIN"/>
    <property type="match status" value="1"/>
</dbReference>
<comment type="function">
    <text evidence="12">Structural component of the gap junctions.</text>
</comment>
<evidence type="ECO:0000256" key="1">
    <source>
        <dbReference type="ARBA" id="ARBA00004610"/>
    </source>
</evidence>
<organism evidence="13 14">
    <name type="scientific">Litomosoides sigmodontis</name>
    <name type="common">Filarial nematode worm</name>
    <dbReference type="NCBI Taxonomy" id="42156"/>
    <lineage>
        <taxon>Eukaryota</taxon>
        <taxon>Metazoa</taxon>
        <taxon>Ecdysozoa</taxon>
        <taxon>Nematoda</taxon>
        <taxon>Chromadorea</taxon>
        <taxon>Rhabditida</taxon>
        <taxon>Spirurina</taxon>
        <taxon>Spiruromorpha</taxon>
        <taxon>Filarioidea</taxon>
        <taxon>Onchocercidae</taxon>
        <taxon>Litomosoides</taxon>
    </lineage>
</organism>
<feature type="transmembrane region" description="Helical" evidence="12">
    <location>
        <begin position="99"/>
        <end position="116"/>
    </location>
</feature>
<dbReference type="OrthoDB" id="5867527at2759"/>
<dbReference type="PANTHER" id="PTHR11893">
    <property type="entry name" value="INNEXIN"/>
    <property type="match status" value="1"/>
</dbReference>
<evidence type="ECO:0000313" key="13">
    <source>
        <dbReference type="EMBL" id="VDK69259.1"/>
    </source>
</evidence>
<evidence type="ECO:0000256" key="6">
    <source>
        <dbReference type="ARBA" id="ARBA00022868"/>
    </source>
</evidence>